<evidence type="ECO:0000256" key="7">
    <source>
        <dbReference type="PROSITE-ProRule" id="PRU00042"/>
    </source>
</evidence>
<evidence type="ECO:0000256" key="8">
    <source>
        <dbReference type="SAM" id="MobiDB-lite"/>
    </source>
</evidence>
<dbReference type="SUPFAM" id="SSF57667">
    <property type="entry name" value="beta-beta-alpha zinc fingers"/>
    <property type="match status" value="1"/>
</dbReference>
<evidence type="ECO:0000313" key="11">
    <source>
        <dbReference type="Proteomes" id="UP000215902"/>
    </source>
</evidence>
<evidence type="ECO:0000313" key="10">
    <source>
        <dbReference type="EMBL" id="PAA85548.1"/>
    </source>
</evidence>
<dbReference type="Pfam" id="PF00096">
    <property type="entry name" value="zf-C2H2"/>
    <property type="match status" value="1"/>
</dbReference>
<name>A0A267GHL4_9PLAT</name>
<accession>A0A267GHL4</accession>
<dbReference type="InterPro" id="IPR050888">
    <property type="entry name" value="ZnF_C2H2-type_TF"/>
</dbReference>
<keyword evidence="4 7" id="KW-0863">Zinc-finger</keyword>
<evidence type="ECO:0000256" key="4">
    <source>
        <dbReference type="ARBA" id="ARBA00022771"/>
    </source>
</evidence>
<dbReference type="PROSITE" id="PS00028">
    <property type="entry name" value="ZINC_FINGER_C2H2_1"/>
    <property type="match status" value="2"/>
</dbReference>
<keyword evidence="6" id="KW-0539">Nucleus</keyword>
<dbReference type="AlphaFoldDB" id="A0A267GHL4"/>
<feature type="compositionally biased region" description="Basic and acidic residues" evidence="8">
    <location>
        <begin position="762"/>
        <end position="772"/>
    </location>
</feature>
<dbReference type="Gene3D" id="3.30.160.60">
    <property type="entry name" value="Classic Zinc Finger"/>
    <property type="match status" value="2"/>
</dbReference>
<dbReference type="GO" id="GO:0008270">
    <property type="term" value="F:zinc ion binding"/>
    <property type="evidence" value="ECO:0007669"/>
    <property type="project" value="UniProtKB-KW"/>
</dbReference>
<dbReference type="PROSITE" id="PS50157">
    <property type="entry name" value="ZINC_FINGER_C2H2_2"/>
    <property type="match status" value="2"/>
</dbReference>
<comment type="caution">
    <text evidence="10">The sequence shown here is derived from an EMBL/GenBank/DDBJ whole genome shotgun (WGS) entry which is preliminary data.</text>
</comment>
<feature type="domain" description="C2H2-type" evidence="9">
    <location>
        <begin position="630"/>
        <end position="657"/>
    </location>
</feature>
<evidence type="ECO:0000256" key="6">
    <source>
        <dbReference type="ARBA" id="ARBA00023242"/>
    </source>
</evidence>
<feature type="compositionally biased region" description="Low complexity" evidence="8">
    <location>
        <begin position="968"/>
        <end position="980"/>
    </location>
</feature>
<dbReference type="Proteomes" id="UP000215902">
    <property type="component" value="Unassembled WGS sequence"/>
</dbReference>
<sequence length="980" mass="105249">MSDSDDLVILSPPTARKGFQGHLLISPERVKKEPAVQIGMVRPSLSAASTSNINTQPGLSVPLLNSQSASRTLSIPSSRVPVTSRHPAIVSAAAAGGPRLNPALQTPGPGLYYRTVNPREQQLDSQPHQQQQAAKSSLIQPGMPGPPTAQLPGQPASSFVINSQSGAPRVDQTAPVLLDSRLILSHVSPLENHDSHQLLNQIKYPHEPSAIIKCIECCDQFYFRHCYQHHRERQVVSITYNCEICNRKLAFYNKCALFAHVRTHKLGSVDPSKLTICSLPLPKLKTLSEVSLKQGVSQLEQAHAKYQEALKALNACLPPGSQQQQQQLLQQVGQLGANLNLTGAGASTAAASASATTASAPTSTAAATAGLPGTSSGSAVVPITIDLEEGSGAGGGSDSAANSVAGDVAATVATDMSAASTASGAAGQEAKDSRPTAVVEPAVLQSLVVFGQGDAAPAEAAASSASTIPRPRQQQTCGVCGGSFDSLAVHLGDSLKECPLCKKFVPDSRCALRAHFRLHLSAPGPCPECGEEVAPATATQLEREVAMRVHLRSQCLHLQRSKVFICLKCEYPPRAFSALRQLADHIIHSHTEKFFKCTVCTLAFRHTNQLAAHLEKEHNSQLTGKPAKIFKCPICDLIFNDSSNLGKHLLTHLPHQLFCKSAMAFRCLDSCRQIFLEKKGLKRHLNTCRSTVVTDANLPCVLCEINVSFFNNVAELRSHEETHLNQTAGGWCPNCETEVPANLLDHLRQEQKAKDIKEGRIQEEQQKQEKPQKQQQQVQEPKQQKPDAKQSEQQQQQQVKVTCHCGREMSGASEVAKHTSEAAHPIVPEAQLVNPQSGPSVLYRCRDCPTQLPCTELTEHIFAQHPGLCYLCNSAQRSSAHLLACLLAGARMEGSQLDDDAGASSEGSVGGAKPAARSGFKRPAERSSNSSGSSRSRSRPRLPASPRRPPLKSRRLRQPRPRPPPRHPAAWPAASAACAS</sequence>
<comment type="subcellular location">
    <subcellularLocation>
        <location evidence="1">Nucleus</location>
    </subcellularLocation>
</comment>
<dbReference type="OrthoDB" id="7312725at2759"/>
<evidence type="ECO:0000256" key="1">
    <source>
        <dbReference type="ARBA" id="ARBA00004123"/>
    </source>
</evidence>
<feature type="compositionally biased region" description="Low complexity" evidence="8">
    <location>
        <begin position="926"/>
        <end position="945"/>
    </location>
</feature>
<feature type="region of interest" description="Disordered" evidence="8">
    <location>
        <begin position="762"/>
        <end position="793"/>
    </location>
</feature>
<dbReference type="InterPro" id="IPR036236">
    <property type="entry name" value="Znf_C2H2_sf"/>
</dbReference>
<keyword evidence="3" id="KW-0677">Repeat</keyword>
<feature type="region of interest" description="Disordered" evidence="8">
    <location>
        <begin position="896"/>
        <end position="980"/>
    </location>
</feature>
<dbReference type="GO" id="GO:0005634">
    <property type="term" value="C:nucleus"/>
    <property type="evidence" value="ECO:0007669"/>
    <property type="project" value="UniProtKB-SubCell"/>
</dbReference>
<keyword evidence="2" id="KW-0479">Metal-binding</keyword>
<feature type="domain" description="C2H2-type" evidence="9">
    <location>
        <begin position="595"/>
        <end position="623"/>
    </location>
</feature>
<keyword evidence="11" id="KW-1185">Reference proteome</keyword>
<evidence type="ECO:0000256" key="5">
    <source>
        <dbReference type="ARBA" id="ARBA00022833"/>
    </source>
</evidence>
<protein>
    <recommendedName>
        <fullName evidence="9">C2H2-type domain-containing protein</fullName>
    </recommendedName>
</protein>
<proteinExistence type="predicted"/>
<dbReference type="SMART" id="SM00355">
    <property type="entry name" value="ZnF_C2H2"/>
    <property type="match status" value="8"/>
</dbReference>
<reference evidence="10 11" key="1">
    <citation type="submission" date="2017-06" db="EMBL/GenBank/DDBJ databases">
        <title>A platform for efficient transgenesis in Macrostomum lignano, a flatworm model organism for stem cell research.</title>
        <authorList>
            <person name="Berezikov E."/>
        </authorList>
    </citation>
    <scope>NUCLEOTIDE SEQUENCE [LARGE SCALE GENOMIC DNA]</scope>
    <source>
        <strain evidence="10">DV1</strain>
        <tissue evidence="10">Whole organism</tissue>
    </source>
</reference>
<evidence type="ECO:0000259" key="9">
    <source>
        <dbReference type="PROSITE" id="PS50157"/>
    </source>
</evidence>
<dbReference type="EMBL" id="NIVC01000319">
    <property type="protein sequence ID" value="PAA85548.1"/>
    <property type="molecule type" value="Genomic_DNA"/>
</dbReference>
<dbReference type="InterPro" id="IPR013087">
    <property type="entry name" value="Znf_C2H2_type"/>
</dbReference>
<dbReference type="Pfam" id="PF25412">
    <property type="entry name" value="zf-C2H2_ZNF592"/>
    <property type="match status" value="1"/>
</dbReference>
<dbReference type="PANTHER" id="PTHR24406">
    <property type="entry name" value="TRANSCRIPTIONAL REPRESSOR CTCFL-RELATED"/>
    <property type="match status" value="1"/>
</dbReference>
<feature type="compositionally biased region" description="Basic residues" evidence="8">
    <location>
        <begin position="949"/>
        <end position="965"/>
    </location>
</feature>
<gene>
    <name evidence="10" type="ORF">BOX15_Mlig020752g1</name>
</gene>
<keyword evidence="5" id="KW-0862">Zinc</keyword>
<evidence type="ECO:0000256" key="3">
    <source>
        <dbReference type="ARBA" id="ARBA00022737"/>
    </source>
</evidence>
<dbReference type="InterPro" id="IPR057356">
    <property type="entry name" value="Znf-C2H2_ZNF592"/>
</dbReference>
<feature type="compositionally biased region" description="Low complexity" evidence="8">
    <location>
        <begin position="123"/>
        <end position="132"/>
    </location>
</feature>
<dbReference type="STRING" id="282301.A0A267GHL4"/>
<organism evidence="10 11">
    <name type="scientific">Macrostomum lignano</name>
    <dbReference type="NCBI Taxonomy" id="282301"/>
    <lineage>
        <taxon>Eukaryota</taxon>
        <taxon>Metazoa</taxon>
        <taxon>Spiralia</taxon>
        <taxon>Lophotrochozoa</taxon>
        <taxon>Platyhelminthes</taxon>
        <taxon>Rhabditophora</taxon>
        <taxon>Macrostomorpha</taxon>
        <taxon>Macrostomida</taxon>
        <taxon>Macrostomidae</taxon>
        <taxon>Macrostomum</taxon>
    </lineage>
</organism>
<feature type="region of interest" description="Disordered" evidence="8">
    <location>
        <begin position="120"/>
        <end position="152"/>
    </location>
</feature>
<evidence type="ECO:0000256" key="2">
    <source>
        <dbReference type="ARBA" id="ARBA00022723"/>
    </source>
</evidence>